<gene>
    <name evidence="2" type="ORF">HNR19_000643</name>
</gene>
<evidence type="ECO:0000313" key="2">
    <source>
        <dbReference type="EMBL" id="NYI99944.1"/>
    </source>
</evidence>
<protein>
    <submittedName>
        <fullName evidence="2">Integrase</fullName>
    </submittedName>
</protein>
<organism evidence="2 3">
    <name type="scientific">Nocardioides thalensis</name>
    <dbReference type="NCBI Taxonomy" id="1914755"/>
    <lineage>
        <taxon>Bacteria</taxon>
        <taxon>Bacillati</taxon>
        <taxon>Actinomycetota</taxon>
        <taxon>Actinomycetes</taxon>
        <taxon>Propionibacteriales</taxon>
        <taxon>Nocardioidaceae</taxon>
        <taxon>Nocardioides</taxon>
    </lineage>
</organism>
<comment type="caution">
    <text evidence="2">The sequence shown here is derived from an EMBL/GenBank/DDBJ whole genome shotgun (WGS) entry which is preliminary data.</text>
</comment>
<dbReference type="RefSeq" id="WP_179666582.1">
    <property type="nucleotide sequence ID" value="NZ_JACCFP010000001.1"/>
</dbReference>
<accession>A0A853BXT0</accession>
<dbReference type="EMBL" id="JACCFP010000001">
    <property type="protein sequence ID" value="NYI99944.1"/>
    <property type="molecule type" value="Genomic_DNA"/>
</dbReference>
<keyword evidence="3" id="KW-1185">Reference proteome</keyword>
<reference evidence="2 3" key="1">
    <citation type="submission" date="2020-07" db="EMBL/GenBank/DDBJ databases">
        <title>Sequencing the genomes of 1000 actinobacteria strains.</title>
        <authorList>
            <person name="Klenk H.-P."/>
        </authorList>
    </citation>
    <scope>NUCLEOTIDE SEQUENCE [LARGE SCALE GENOMIC DNA]</scope>
    <source>
        <strain evidence="2 3">DSM 103833</strain>
    </source>
</reference>
<dbReference type="InterPro" id="IPR013762">
    <property type="entry name" value="Integrase-like_cat_sf"/>
</dbReference>
<evidence type="ECO:0000313" key="3">
    <source>
        <dbReference type="Proteomes" id="UP000530424"/>
    </source>
</evidence>
<sequence length="424" mass="46682">MTAETTPHVERGVSEARAVRAENLLAEWQRFLAVMQVPADTSGILLYLTFLREGERLPTRQIDSRLSYIDLAQRMRGQEPFRKSRDVQTFMRGLAKADPLGHTVPASDPMYREIVDAVIDAVMRPDAEQQAAIAAVLLQDRLRCGVAGLIRLHWRDVTLRRGSVSIQCPSPPGSRGKPQTSKQVTIESIGGPMCPVAALHRWHEQGGRPSDRVFPTLHKSGRGKLRAALVTLRRTGDVFTAVSQASTAPRQLRARALLLLAYGAALTSQEARHLAVGDIEVVPEGLVLRVEGRSYPSLLRQDPGMPGCPLLAWQEWFAVLKQADLAEPDRPAFTRLQQGNPGGEPMSQSGINDVVKWAAAAAGFTRDHYSFSSLRWGAIRTAFRADVPLHSVAHLTGLKAFDGLARHHRREQIVRRSVAGQLGL</sequence>
<dbReference type="SUPFAM" id="SSF56349">
    <property type="entry name" value="DNA breaking-rejoining enzymes"/>
    <property type="match status" value="2"/>
</dbReference>
<dbReference type="GO" id="GO:0003677">
    <property type="term" value="F:DNA binding"/>
    <property type="evidence" value="ECO:0007669"/>
    <property type="project" value="InterPro"/>
</dbReference>
<evidence type="ECO:0000256" key="1">
    <source>
        <dbReference type="ARBA" id="ARBA00023172"/>
    </source>
</evidence>
<name>A0A853BXT0_9ACTN</name>
<dbReference type="GO" id="GO:0015074">
    <property type="term" value="P:DNA integration"/>
    <property type="evidence" value="ECO:0007669"/>
    <property type="project" value="InterPro"/>
</dbReference>
<dbReference type="Gene3D" id="1.10.443.10">
    <property type="entry name" value="Intergrase catalytic core"/>
    <property type="match status" value="1"/>
</dbReference>
<dbReference type="Proteomes" id="UP000530424">
    <property type="component" value="Unassembled WGS sequence"/>
</dbReference>
<proteinExistence type="predicted"/>
<dbReference type="GO" id="GO:0006310">
    <property type="term" value="P:DNA recombination"/>
    <property type="evidence" value="ECO:0007669"/>
    <property type="project" value="UniProtKB-KW"/>
</dbReference>
<keyword evidence="1" id="KW-0233">DNA recombination</keyword>
<dbReference type="InterPro" id="IPR011010">
    <property type="entry name" value="DNA_brk_join_enz"/>
</dbReference>
<dbReference type="AlphaFoldDB" id="A0A853BXT0"/>